<dbReference type="Pfam" id="PF00593">
    <property type="entry name" value="TonB_dep_Rec_b-barrel"/>
    <property type="match status" value="1"/>
</dbReference>
<keyword evidence="9" id="KW-0798">TonB box</keyword>
<dbReference type="Proteomes" id="UP000339249">
    <property type="component" value="Unassembled WGS sequence"/>
</dbReference>
<dbReference type="InterPro" id="IPR010105">
    <property type="entry name" value="TonB_sidphr_rcpt"/>
</dbReference>
<keyword evidence="10 12" id="KW-0472">Membrane</keyword>
<evidence type="ECO:0000256" key="13">
    <source>
        <dbReference type="PROSITE-ProRule" id="PRU10144"/>
    </source>
</evidence>
<dbReference type="Gene3D" id="2.40.170.20">
    <property type="entry name" value="TonB-dependent receptor, beta-barrel domain"/>
    <property type="match status" value="1"/>
</dbReference>
<evidence type="ECO:0000256" key="8">
    <source>
        <dbReference type="ARBA" id="ARBA00023065"/>
    </source>
</evidence>
<dbReference type="PANTHER" id="PTHR32552">
    <property type="entry name" value="FERRICHROME IRON RECEPTOR-RELATED"/>
    <property type="match status" value="1"/>
</dbReference>
<keyword evidence="2 12" id="KW-0813">Transport</keyword>
<feature type="domain" description="TonB-dependent receptor-like beta-barrel" evidence="14">
    <location>
        <begin position="8"/>
        <end position="339"/>
    </location>
</feature>
<evidence type="ECO:0000256" key="11">
    <source>
        <dbReference type="ARBA" id="ARBA00023237"/>
    </source>
</evidence>
<dbReference type="GO" id="GO:0009279">
    <property type="term" value="C:cell outer membrane"/>
    <property type="evidence" value="ECO:0007669"/>
    <property type="project" value="UniProtKB-SubCell"/>
</dbReference>
<dbReference type="GO" id="GO:0015891">
    <property type="term" value="P:siderophore transport"/>
    <property type="evidence" value="ECO:0007669"/>
    <property type="project" value="InterPro"/>
</dbReference>
<keyword evidence="8" id="KW-0406">Ion transport</keyword>
<dbReference type="InterPro" id="IPR000531">
    <property type="entry name" value="Beta-barrel_TonB"/>
</dbReference>
<dbReference type="AlphaFoldDB" id="A0A4V6J2I1"/>
<dbReference type="InterPro" id="IPR039426">
    <property type="entry name" value="TonB-dep_rcpt-like"/>
</dbReference>
<reference evidence="15 16" key="1">
    <citation type="submission" date="2019-04" db="EMBL/GenBank/DDBJ databases">
        <authorList>
            <consortium name="Pathogen Informatics"/>
        </authorList>
    </citation>
    <scope>NUCLEOTIDE SEQUENCE [LARGE SCALE GENOMIC DNA]</scope>
    <source>
        <strain evidence="15 16">NCTC9185</strain>
    </source>
</reference>
<evidence type="ECO:0000259" key="14">
    <source>
        <dbReference type="Pfam" id="PF00593"/>
    </source>
</evidence>
<dbReference type="NCBIfam" id="TIGR01783">
    <property type="entry name" value="TonB-siderophor"/>
    <property type="match status" value="1"/>
</dbReference>
<proteinExistence type="inferred from homology"/>
<evidence type="ECO:0000313" key="16">
    <source>
        <dbReference type="Proteomes" id="UP000339249"/>
    </source>
</evidence>
<keyword evidence="3 12" id="KW-1134">Transmembrane beta strand</keyword>
<comment type="similarity">
    <text evidence="12">Belongs to the TonB-dependent receptor family.</text>
</comment>
<feature type="short sequence motif" description="TonB C-terminal box" evidence="13">
    <location>
        <begin position="353"/>
        <end position="370"/>
    </location>
</feature>
<keyword evidence="4" id="KW-0410">Iron transport</keyword>
<accession>A0A4V6J2I1</accession>
<dbReference type="GO" id="GO:0015344">
    <property type="term" value="F:siderophore uptake transmembrane transporter activity"/>
    <property type="evidence" value="ECO:0007669"/>
    <property type="project" value="TreeGrafter"/>
</dbReference>
<evidence type="ECO:0000256" key="1">
    <source>
        <dbReference type="ARBA" id="ARBA00004571"/>
    </source>
</evidence>
<dbReference type="CDD" id="cd01347">
    <property type="entry name" value="ligand_gated_channel"/>
    <property type="match status" value="1"/>
</dbReference>
<dbReference type="InterPro" id="IPR036942">
    <property type="entry name" value="Beta-barrel_TonB_sf"/>
</dbReference>
<gene>
    <name evidence="15" type="primary">fhuA_6</name>
    <name evidence="15" type="ORF">NCTC9185_06196</name>
</gene>
<sequence>MRSDEHLNTFTVDTQLQSDFATGAVDHKLLTGVDYSRMRNDVNADYGSADPIGMSNPQYGNPNVSVYFPYAVLNRMEQTGLYAQDQMEWDKWVMTLGGRYDYATTSTLTRATNVLAENHDQQFTWRGGINYLFDNGISPYFSYSQSFEPVSGSGLDGKPFDPSRGEQYEAGVKYAPKDMPVVVTAAVYQLTKDKNLTADPRNPTFSIQTGEIRARGLELEAKAAVNANINLTAAYTYTDAEYQHDTVFNGKRPAEVPRNMASLWADYTFHETALSGLTVGAGARYVGSTVSYYKNDTADAKQNDSFGVAGYALMDATVKYDLARFGLPGSSVGINVNNLFDREYVSSCYSEYACYWGAGRQVIATGTFRF</sequence>
<name>A0A4V6J2I1_RAOTE</name>
<dbReference type="PANTHER" id="PTHR32552:SF68">
    <property type="entry name" value="FERRICHROME OUTER MEMBRANE TRANSPORTER_PHAGE RECEPTOR"/>
    <property type="match status" value="1"/>
</dbReference>
<evidence type="ECO:0000256" key="10">
    <source>
        <dbReference type="ARBA" id="ARBA00023136"/>
    </source>
</evidence>
<keyword evidence="6" id="KW-0732">Signal</keyword>
<evidence type="ECO:0000256" key="6">
    <source>
        <dbReference type="ARBA" id="ARBA00022729"/>
    </source>
</evidence>
<dbReference type="InterPro" id="IPR010917">
    <property type="entry name" value="TonB_rcpt_CS"/>
</dbReference>
<evidence type="ECO:0000256" key="12">
    <source>
        <dbReference type="PROSITE-ProRule" id="PRU01360"/>
    </source>
</evidence>
<keyword evidence="11 12" id="KW-0998">Cell outer membrane</keyword>
<protein>
    <submittedName>
        <fullName evidence="15">Ferric hydroxamate uptake</fullName>
    </submittedName>
</protein>
<evidence type="ECO:0000313" key="15">
    <source>
        <dbReference type="EMBL" id="VTN14144.1"/>
    </source>
</evidence>
<organism evidence="15 16">
    <name type="scientific">Raoultella terrigena</name>
    <name type="common">Klebsiella terrigena</name>
    <dbReference type="NCBI Taxonomy" id="577"/>
    <lineage>
        <taxon>Bacteria</taxon>
        <taxon>Pseudomonadati</taxon>
        <taxon>Pseudomonadota</taxon>
        <taxon>Gammaproteobacteria</taxon>
        <taxon>Enterobacterales</taxon>
        <taxon>Enterobacteriaceae</taxon>
        <taxon>Klebsiella/Raoultella group</taxon>
        <taxon>Raoultella</taxon>
    </lineage>
</organism>
<evidence type="ECO:0000256" key="9">
    <source>
        <dbReference type="ARBA" id="ARBA00023077"/>
    </source>
</evidence>
<dbReference type="GO" id="GO:0038023">
    <property type="term" value="F:signaling receptor activity"/>
    <property type="evidence" value="ECO:0007669"/>
    <property type="project" value="InterPro"/>
</dbReference>
<dbReference type="PROSITE" id="PS01156">
    <property type="entry name" value="TONB_DEPENDENT_REC_2"/>
    <property type="match status" value="1"/>
</dbReference>
<evidence type="ECO:0000256" key="2">
    <source>
        <dbReference type="ARBA" id="ARBA00022448"/>
    </source>
</evidence>
<dbReference type="PROSITE" id="PS52016">
    <property type="entry name" value="TONB_DEPENDENT_REC_3"/>
    <property type="match status" value="1"/>
</dbReference>
<keyword evidence="5 12" id="KW-0812">Transmembrane</keyword>
<evidence type="ECO:0000256" key="5">
    <source>
        <dbReference type="ARBA" id="ARBA00022692"/>
    </source>
</evidence>
<dbReference type="SUPFAM" id="SSF56935">
    <property type="entry name" value="Porins"/>
    <property type="match status" value="1"/>
</dbReference>
<keyword evidence="7" id="KW-0408">Iron</keyword>
<comment type="subcellular location">
    <subcellularLocation>
        <location evidence="1 12">Cell outer membrane</location>
        <topology evidence="1 12">Multi-pass membrane protein</topology>
    </subcellularLocation>
</comment>
<evidence type="ECO:0000256" key="7">
    <source>
        <dbReference type="ARBA" id="ARBA00023004"/>
    </source>
</evidence>
<evidence type="ECO:0000256" key="4">
    <source>
        <dbReference type="ARBA" id="ARBA00022496"/>
    </source>
</evidence>
<evidence type="ECO:0000256" key="3">
    <source>
        <dbReference type="ARBA" id="ARBA00022452"/>
    </source>
</evidence>
<dbReference type="EMBL" id="CABDVU010000001">
    <property type="protein sequence ID" value="VTN14144.1"/>
    <property type="molecule type" value="Genomic_DNA"/>
</dbReference>